<evidence type="ECO:0000313" key="6">
    <source>
        <dbReference type="Proteomes" id="UP001500021"/>
    </source>
</evidence>
<keyword evidence="5" id="KW-0687">Ribonucleoprotein</keyword>
<dbReference type="Pfam" id="PF13302">
    <property type="entry name" value="Acetyltransf_3"/>
    <property type="match status" value="1"/>
</dbReference>
<dbReference type="PROSITE" id="PS51186">
    <property type="entry name" value="GNAT"/>
    <property type="match status" value="1"/>
</dbReference>
<dbReference type="GO" id="GO:0005840">
    <property type="term" value="C:ribosome"/>
    <property type="evidence" value="ECO:0007669"/>
    <property type="project" value="UniProtKB-KW"/>
</dbReference>
<keyword evidence="2" id="KW-0012">Acyltransferase</keyword>
<protein>
    <submittedName>
        <fullName evidence="5">Ribosomal protein S5-alanine N-acetyltransferase</fullName>
    </submittedName>
</protein>
<dbReference type="InterPro" id="IPR016181">
    <property type="entry name" value="Acyl_CoA_acyltransferase"/>
</dbReference>
<name>A0ABN1LC13_9GAMM</name>
<dbReference type="Proteomes" id="UP001500021">
    <property type="component" value="Unassembled WGS sequence"/>
</dbReference>
<dbReference type="PANTHER" id="PTHR43792">
    <property type="entry name" value="GNAT FAMILY, PUTATIVE (AFU_ORTHOLOGUE AFUA_3G00765)-RELATED-RELATED"/>
    <property type="match status" value="1"/>
</dbReference>
<evidence type="ECO:0000259" key="4">
    <source>
        <dbReference type="PROSITE" id="PS51186"/>
    </source>
</evidence>
<dbReference type="PANTHER" id="PTHR43792:SF8">
    <property type="entry name" value="[RIBOSOMAL PROTEIN US5]-ALANINE N-ACETYLTRANSFERASE"/>
    <property type="match status" value="1"/>
</dbReference>
<evidence type="ECO:0000256" key="2">
    <source>
        <dbReference type="ARBA" id="ARBA00023315"/>
    </source>
</evidence>
<dbReference type="InterPro" id="IPR000182">
    <property type="entry name" value="GNAT_dom"/>
</dbReference>
<keyword evidence="6" id="KW-1185">Reference proteome</keyword>
<dbReference type="SUPFAM" id="SSF55729">
    <property type="entry name" value="Acyl-CoA N-acyltransferases (Nat)"/>
    <property type="match status" value="1"/>
</dbReference>
<dbReference type="Gene3D" id="3.40.630.30">
    <property type="match status" value="1"/>
</dbReference>
<comment type="similarity">
    <text evidence="3">Belongs to the acetyltransferase family. RimJ subfamily.</text>
</comment>
<keyword evidence="1" id="KW-0808">Transferase</keyword>
<proteinExistence type="inferred from homology"/>
<dbReference type="EMBL" id="BAAAFA010000013">
    <property type="protein sequence ID" value="GAA0823365.1"/>
    <property type="molecule type" value="Genomic_DNA"/>
</dbReference>
<comment type="caution">
    <text evidence="5">The sequence shown here is derived from an EMBL/GenBank/DDBJ whole genome shotgun (WGS) entry which is preliminary data.</text>
</comment>
<evidence type="ECO:0000256" key="1">
    <source>
        <dbReference type="ARBA" id="ARBA00022679"/>
    </source>
</evidence>
<dbReference type="InterPro" id="IPR051531">
    <property type="entry name" value="N-acetyltransferase"/>
</dbReference>
<feature type="domain" description="N-acetyltransferase" evidence="4">
    <location>
        <begin position="22"/>
        <end position="192"/>
    </location>
</feature>
<gene>
    <name evidence="5" type="primary">rimJ</name>
    <name evidence="5" type="ORF">GCM10009111_32960</name>
</gene>
<evidence type="ECO:0000313" key="5">
    <source>
        <dbReference type="EMBL" id="GAA0823365.1"/>
    </source>
</evidence>
<keyword evidence="5" id="KW-0689">Ribosomal protein</keyword>
<sequence length="197" mass="22454">MGVMCREVLVTEFIPELITKNLIITILEPKDYQLLATYERANRVHLAKWEPLRADEYFTGEAVRKRVALNLDNFKSGSSIAFVALDKKRTKIICCCNYSNIVQGVFQACHLGYSVNMADQGKGLMFEMLQASLEYVFSQRELHRVMANYITSNIRSDRLLARLGFEKEGVAKSYLKIAGSWQDHVLTSKINPNHVAM</sequence>
<organism evidence="5 6">
    <name type="scientific">Colwellia asteriadis</name>
    <dbReference type="NCBI Taxonomy" id="517723"/>
    <lineage>
        <taxon>Bacteria</taxon>
        <taxon>Pseudomonadati</taxon>
        <taxon>Pseudomonadota</taxon>
        <taxon>Gammaproteobacteria</taxon>
        <taxon>Alteromonadales</taxon>
        <taxon>Colwelliaceae</taxon>
        <taxon>Colwellia</taxon>
    </lineage>
</organism>
<accession>A0ABN1LC13</accession>
<evidence type="ECO:0000256" key="3">
    <source>
        <dbReference type="ARBA" id="ARBA00038502"/>
    </source>
</evidence>
<reference evidence="5 6" key="1">
    <citation type="journal article" date="2019" name="Int. J. Syst. Evol. Microbiol.">
        <title>The Global Catalogue of Microorganisms (GCM) 10K type strain sequencing project: providing services to taxonomists for standard genome sequencing and annotation.</title>
        <authorList>
            <consortium name="The Broad Institute Genomics Platform"/>
            <consortium name="The Broad Institute Genome Sequencing Center for Infectious Disease"/>
            <person name="Wu L."/>
            <person name="Ma J."/>
        </authorList>
    </citation>
    <scope>NUCLEOTIDE SEQUENCE [LARGE SCALE GENOMIC DNA]</scope>
    <source>
        <strain evidence="5 6">JCM 15608</strain>
    </source>
</reference>